<dbReference type="AlphaFoldDB" id="A0A8H7JDP1"/>
<keyword evidence="3" id="KW-1185">Reference proteome</keyword>
<evidence type="ECO:0000313" key="3">
    <source>
        <dbReference type="Proteomes" id="UP000651452"/>
    </source>
</evidence>
<reference evidence="2" key="1">
    <citation type="submission" date="2018-12" db="EMBL/GenBank/DDBJ databases">
        <authorList>
            <person name="Syme R.A."/>
            <person name="Farfan-Caceres L."/>
            <person name="Lichtenzveig J."/>
        </authorList>
    </citation>
    <scope>NUCLEOTIDE SEQUENCE</scope>
    <source>
        <strain evidence="2">Al4</strain>
    </source>
</reference>
<dbReference type="Proteomes" id="UP000651452">
    <property type="component" value="Unassembled WGS sequence"/>
</dbReference>
<evidence type="ECO:0008006" key="4">
    <source>
        <dbReference type="Google" id="ProtNLM"/>
    </source>
</evidence>
<dbReference type="Gene3D" id="6.10.280.100">
    <property type="match status" value="1"/>
</dbReference>
<reference evidence="2" key="2">
    <citation type="submission" date="2020-09" db="EMBL/GenBank/DDBJ databases">
        <title>Reference genome assembly for Australian Ascochyta lentis isolate Al4.</title>
        <authorList>
            <person name="Lee R.C."/>
            <person name="Farfan-Caceres L.M."/>
            <person name="Debler J.W."/>
            <person name="Williams A.H."/>
            <person name="Henares B.M."/>
        </authorList>
    </citation>
    <scope>NUCLEOTIDE SEQUENCE</scope>
    <source>
        <strain evidence="2">Al4</strain>
    </source>
</reference>
<dbReference type="EMBL" id="RZGK01000002">
    <property type="protein sequence ID" value="KAF9701248.1"/>
    <property type="molecule type" value="Genomic_DNA"/>
</dbReference>
<dbReference type="PIRSF" id="PIRSF002590">
    <property type="entry name" value="HSP9/HSP12_fun"/>
    <property type="match status" value="1"/>
</dbReference>
<name>A0A8H7JDP1_9PLEO</name>
<feature type="compositionally biased region" description="Basic and acidic residues" evidence="1">
    <location>
        <begin position="39"/>
        <end position="50"/>
    </location>
</feature>
<proteinExistence type="predicted"/>
<evidence type="ECO:0000256" key="1">
    <source>
        <dbReference type="SAM" id="MobiDB-lite"/>
    </source>
</evidence>
<accession>A0A8H7JDP1</accession>
<dbReference type="Pfam" id="PF04119">
    <property type="entry name" value="HSP9_HSP12"/>
    <property type="match status" value="1"/>
</dbReference>
<comment type="caution">
    <text evidence="2">The sequence shown here is derived from an EMBL/GenBank/DDBJ whole genome shotgun (WGS) entry which is preliminary data.</text>
</comment>
<evidence type="ECO:0000313" key="2">
    <source>
        <dbReference type="EMBL" id="KAF9701248.1"/>
    </source>
</evidence>
<dbReference type="OrthoDB" id="2348401at2759"/>
<protein>
    <recommendedName>
        <fullName evidence="4">Chaperone/heat shock protein Hsp12</fullName>
    </recommendedName>
</protein>
<feature type="compositionally biased region" description="Basic and acidic residues" evidence="1">
    <location>
        <begin position="1"/>
        <end position="18"/>
    </location>
</feature>
<sequence length="89" mass="9487">MSEALRKDFHTKAGEKMTPDSSKSTLDKTKESVTGTGDKIARESQPDSEKTTAQSLGDKVGRTKDNNVHGSTHESVGDKVKGVFGAGKH</sequence>
<gene>
    <name evidence="2" type="ORF">EKO04_000639</name>
</gene>
<dbReference type="InterPro" id="IPR007250">
    <property type="entry name" value="HSP9_HSP12"/>
</dbReference>
<organism evidence="2 3">
    <name type="scientific">Ascochyta lentis</name>
    <dbReference type="NCBI Taxonomy" id="205686"/>
    <lineage>
        <taxon>Eukaryota</taxon>
        <taxon>Fungi</taxon>
        <taxon>Dikarya</taxon>
        <taxon>Ascomycota</taxon>
        <taxon>Pezizomycotina</taxon>
        <taxon>Dothideomycetes</taxon>
        <taxon>Pleosporomycetidae</taxon>
        <taxon>Pleosporales</taxon>
        <taxon>Pleosporineae</taxon>
        <taxon>Didymellaceae</taxon>
        <taxon>Ascochyta</taxon>
    </lineage>
</organism>
<feature type="region of interest" description="Disordered" evidence="1">
    <location>
        <begin position="1"/>
        <end position="89"/>
    </location>
</feature>
<feature type="compositionally biased region" description="Basic and acidic residues" evidence="1">
    <location>
        <begin position="59"/>
        <end position="81"/>
    </location>
</feature>